<keyword evidence="1" id="KW-0472">Membrane</keyword>
<protein>
    <submittedName>
        <fullName evidence="2">Uncharacterized protein</fullName>
    </submittedName>
</protein>
<comment type="caution">
    <text evidence="2">The sequence shown here is derived from an EMBL/GenBank/DDBJ whole genome shotgun (WGS) entry which is preliminary data.</text>
</comment>
<reference evidence="2 3" key="1">
    <citation type="submission" date="2023-07" db="EMBL/GenBank/DDBJ databases">
        <title>Sequencing the genomes of 1000 actinobacteria strains.</title>
        <authorList>
            <person name="Klenk H.-P."/>
        </authorList>
    </citation>
    <scope>NUCLEOTIDE SEQUENCE [LARGE SCALE GENOMIC DNA]</scope>
    <source>
        <strain evidence="2 3">DSM 43749</strain>
    </source>
</reference>
<dbReference type="Proteomes" id="UP001268819">
    <property type="component" value="Unassembled WGS sequence"/>
</dbReference>
<keyword evidence="1" id="KW-1133">Transmembrane helix</keyword>
<keyword evidence="3" id="KW-1185">Reference proteome</keyword>
<gene>
    <name evidence="2" type="ORF">J2S66_006013</name>
</gene>
<feature type="transmembrane region" description="Helical" evidence="1">
    <location>
        <begin position="38"/>
        <end position="57"/>
    </location>
</feature>
<accession>A0ABU1Q680</accession>
<keyword evidence="1" id="KW-0812">Transmembrane</keyword>
<evidence type="ECO:0000313" key="2">
    <source>
        <dbReference type="EMBL" id="MDR6597629.1"/>
    </source>
</evidence>
<sequence length="75" mass="7616">MSLTSTARPNSDNPLALAAWSLVALGSAASTAFLTTPAWGAVAGVVAALVGLAARALTRASNAVDRILDEELDHR</sequence>
<evidence type="ECO:0000313" key="3">
    <source>
        <dbReference type="Proteomes" id="UP001268819"/>
    </source>
</evidence>
<organism evidence="2 3">
    <name type="scientific">Saccharothrix longispora</name>
    <dbReference type="NCBI Taxonomy" id="33920"/>
    <lineage>
        <taxon>Bacteria</taxon>
        <taxon>Bacillati</taxon>
        <taxon>Actinomycetota</taxon>
        <taxon>Actinomycetes</taxon>
        <taxon>Pseudonocardiales</taxon>
        <taxon>Pseudonocardiaceae</taxon>
        <taxon>Saccharothrix</taxon>
    </lineage>
</organism>
<dbReference type="RefSeq" id="WP_310311139.1">
    <property type="nucleotide sequence ID" value="NZ_BAAAXB010000001.1"/>
</dbReference>
<dbReference type="EMBL" id="JAVDSG010000001">
    <property type="protein sequence ID" value="MDR6597629.1"/>
    <property type="molecule type" value="Genomic_DNA"/>
</dbReference>
<evidence type="ECO:0000256" key="1">
    <source>
        <dbReference type="SAM" id="Phobius"/>
    </source>
</evidence>
<proteinExistence type="predicted"/>
<name>A0ABU1Q680_9PSEU</name>